<dbReference type="Proteomes" id="UP000318138">
    <property type="component" value="Chromosome"/>
</dbReference>
<sequence length="46" mass="5433">MNIIDNRGEAHEWMLVITAILSVITIRKITKLERYKKRLAGTFKPY</sequence>
<keyword evidence="1" id="KW-1133">Transmembrane helix</keyword>
<accession>A0A859FIK2</accession>
<organism evidence="2 3">
    <name type="scientific">Paenalkalicoccus suaedae</name>
    <dbReference type="NCBI Taxonomy" id="2592382"/>
    <lineage>
        <taxon>Bacteria</taxon>
        <taxon>Bacillati</taxon>
        <taxon>Bacillota</taxon>
        <taxon>Bacilli</taxon>
        <taxon>Bacillales</taxon>
        <taxon>Bacillaceae</taxon>
        <taxon>Paenalkalicoccus</taxon>
    </lineage>
</organism>
<feature type="transmembrane region" description="Helical" evidence="1">
    <location>
        <begin position="12"/>
        <end position="30"/>
    </location>
</feature>
<dbReference type="KEGG" id="psua:FLK61_39530"/>
<evidence type="ECO:0000313" key="2">
    <source>
        <dbReference type="EMBL" id="QKS72708.1"/>
    </source>
</evidence>
<evidence type="ECO:0000313" key="3">
    <source>
        <dbReference type="Proteomes" id="UP000318138"/>
    </source>
</evidence>
<name>A0A859FIK2_9BACI</name>
<dbReference type="EMBL" id="CP041372">
    <property type="protein sequence ID" value="QKS72708.1"/>
    <property type="molecule type" value="Genomic_DNA"/>
</dbReference>
<evidence type="ECO:0000256" key="1">
    <source>
        <dbReference type="SAM" id="Phobius"/>
    </source>
</evidence>
<keyword evidence="1" id="KW-0472">Membrane</keyword>
<keyword evidence="3" id="KW-1185">Reference proteome</keyword>
<proteinExistence type="predicted"/>
<protein>
    <submittedName>
        <fullName evidence="2">Uncharacterized protein</fullName>
    </submittedName>
</protein>
<gene>
    <name evidence="2" type="ORF">FLK61_39530</name>
</gene>
<keyword evidence="1" id="KW-0812">Transmembrane</keyword>
<dbReference type="RefSeq" id="WP_176010677.1">
    <property type="nucleotide sequence ID" value="NZ_CP041372.2"/>
</dbReference>
<reference evidence="3" key="1">
    <citation type="submission" date="2019-07" db="EMBL/GenBank/DDBJ databases">
        <title>Bacillus alkalisoli sp. nov. isolated from saline soil.</title>
        <authorList>
            <person name="Sun J.-Q."/>
            <person name="Xu L."/>
        </authorList>
    </citation>
    <scope>NUCLEOTIDE SEQUENCE [LARGE SCALE GENOMIC DNA]</scope>
    <source>
        <strain evidence="3">M4U3P1</strain>
    </source>
</reference>
<dbReference type="AlphaFoldDB" id="A0A859FIK2"/>